<evidence type="ECO:0000313" key="12">
    <source>
        <dbReference type="Proteomes" id="UP001168575"/>
    </source>
</evidence>
<dbReference type="GO" id="GO:0005524">
    <property type="term" value="F:ATP binding"/>
    <property type="evidence" value="ECO:0007669"/>
    <property type="project" value="UniProtKB-UniRule"/>
</dbReference>
<dbReference type="AlphaFoldDB" id="A0AA43RLF0"/>
<comment type="similarity">
    <text evidence="3 10">Belongs to the ATPase gamma chain family.</text>
</comment>
<evidence type="ECO:0000256" key="6">
    <source>
        <dbReference type="ARBA" id="ARBA00023065"/>
    </source>
</evidence>
<dbReference type="SUPFAM" id="SSF52943">
    <property type="entry name" value="ATP synthase (F1-ATPase), gamma subunit"/>
    <property type="match status" value="1"/>
</dbReference>
<dbReference type="Pfam" id="PF00231">
    <property type="entry name" value="ATP-synt"/>
    <property type="match status" value="1"/>
</dbReference>
<accession>A0AA43RLF0</accession>
<dbReference type="PRINTS" id="PR00126">
    <property type="entry name" value="ATPASEGAMMA"/>
</dbReference>
<evidence type="ECO:0000256" key="8">
    <source>
        <dbReference type="ARBA" id="ARBA00023196"/>
    </source>
</evidence>
<evidence type="ECO:0000256" key="1">
    <source>
        <dbReference type="ARBA" id="ARBA00003456"/>
    </source>
</evidence>
<keyword evidence="7 10" id="KW-0472">Membrane</keyword>
<sequence length="293" mass="32631">MSKDIKSLRTRIKSFGSTLHLTGAMGLIASSKIKRAYDAMAAGREYSEAISDVTKRLAACPECSKSPYFGINRPKAEEDTEEGSVPQKSVTRLIVIAGDRGLCGGYNANIFRTVRDMEYVEIHPVGKRAFARYSPETEENLNGDEEPAYQSSEYYTYEEAESEAKLCCEDFLAGRIDRVGIVYNRYVSIISQEPDVFWILPMQRGTERCVDTGVFEPSPDELFGNIVLKNFAAKLYALVKESFACEVAARRMAMDSAKKNAQQMIDDLTLEYNRARQGAITQEITEIVAGAGK</sequence>
<dbReference type="PANTHER" id="PTHR11693:SF22">
    <property type="entry name" value="ATP SYNTHASE SUBUNIT GAMMA, MITOCHONDRIAL"/>
    <property type="match status" value="1"/>
</dbReference>
<dbReference type="InterPro" id="IPR035968">
    <property type="entry name" value="ATP_synth_F1_ATPase_gsu"/>
</dbReference>
<dbReference type="GO" id="GO:0042777">
    <property type="term" value="P:proton motive force-driven plasma membrane ATP synthesis"/>
    <property type="evidence" value="ECO:0007669"/>
    <property type="project" value="UniProtKB-UniRule"/>
</dbReference>
<comment type="subunit">
    <text evidence="10">F-type ATPases have 2 components, CF(1) - the catalytic core - and CF(0) - the membrane proton channel. CF(1) has five subunits: alpha(3), beta(3), gamma(1), delta(1), epsilon(1). CF(0) has three main subunits: a, b and c.</text>
</comment>
<keyword evidence="10" id="KW-1003">Cell membrane</keyword>
<comment type="caution">
    <text evidence="11">The sequence shown here is derived from an EMBL/GenBank/DDBJ whole genome shotgun (WGS) entry which is preliminary data.</text>
</comment>
<dbReference type="GO" id="GO:0045259">
    <property type="term" value="C:proton-transporting ATP synthase complex"/>
    <property type="evidence" value="ECO:0007669"/>
    <property type="project" value="UniProtKB-KW"/>
</dbReference>
<keyword evidence="12" id="KW-1185">Reference proteome</keyword>
<proteinExistence type="inferred from homology"/>
<dbReference type="PANTHER" id="PTHR11693">
    <property type="entry name" value="ATP SYNTHASE GAMMA CHAIN"/>
    <property type="match status" value="1"/>
</dbReference>
<comment type="subcellular location">
    <subcellularLocation>
        <location evidence="10">Cell membrane</location>
        <topology evidence="10">Peripheral membrane protein</topology>
    </subcellularLocation>
    <subcellularLocation>
        <location evidence="2">Membrane</location>
        <topology evidence="2">Peripheral membrane protein</topology>
    </subcellularLocation>
</comment>
<keyword evidence="8 10" id="KW-0139">CF(1)</keyword>
<evidence type="ECO:0000256" key="4">
    <source>
        <dbReference type="ARBA" id="ARBA00022448"/>
    </source>
</evidence>
<evidence type="ECO:0000256" key="7">
    <source>
        <dbReference type="ARBA" id="ARBA00023136"/>
    </source>
</evidence>
<dbReference type="Proteomes" id="UP001168575">
    <property type="component" value="Unassembled WGS sequence"/>
</dbReference>
<evidence type="ECO:0000256" key="2">
    <source>
        <dbReference type="ARBA" id="ARBA00004170"/>
    </source>
</evidence>
<evidence type="ECO:0000313" key="11">
    <source>
        <dbReference type="EMBL" id="MDO4842971.1"/>
    </source>
</evidence>
<evidence type="ECO:0000256" key="3">
    <source>
        <dbReference type="ARBA" id="ARBA00007681"/>
    </source>
</evidence>
<evidence type="ECO:0000256" key="9">
    <source>
        <dbReference type="ARBA" id="ARBA00023310"/>
    </source>
</evidence>
<evidence type="ECO:0000256" key="5">
    <source>
        <dbReference type="ARBA" id="ARBA00022781"/>
    </source>
</evidence>
<dbReference type="GO" id="GO:0005886">
    <property type="term" value="C:plasma membrane"/>
    <property type="evidence" value="ECO:0007669"/>
    <property type="project" value="UniProtKB-SubCell"/>
</dbReference>
<evidence type="ECO:0000256" key="10">
    <source>
        <dbReference type="HAMAP-Rule" id="MF_00815"/>
    </source>
</evidence>
<comment type="function">
    <text evidence="1 10">Produces ATP from ADP in the presence of a proton gradient across the membrane. The gamma chain is believed to be important in regulating ATPase activity and the flow of protons through the CF(0) complex.</text>
</comment>
<dbReference type="GO" id="GO:0046933">
    <property type="term" value="F:proton-transporting ATP synthase activity, rotational mechanism"/>
    <property type="evidence" value="ECO:0007669"/>
    <property type="project" value="UniProtKB-UniRule"/>
</dbReference>
<dbReference type="Gene3D" id="1.10.287.80">
    <property type="entry name" value="ATP synthase, gamma subunit, helix hairpin domain"/>
    <property type="match status" value="1"/>
</dbReference>
<gene>
    <name evidence="10 11" type="primary">atpG</name>
    <name evidence="11" type="ORF">Q3982_09870</name>
</gene>
<dbReference type="InterPro" id="IPR000131">
    <property type="entry name" value="ATP_synth_F1_gsu"/>
</dbReference>
<organism evidence="11 12">
    <name type="scientific">Phoenicibacter congonensis</name>
    <dbReference type="NCBI Taxonomy" id="1944646"/>
    <lineage>
        <taxon>Bacteria</taxon>
        <taxon>Bacillati</taxon>
        <taxon>Actinomycetota</taxon>
        <taxon>Coriobacteriia</taxon>
        <taxon>Eggerthellales</taxon>
        <taxon>Eggerthellaceae</taxon>
        <taxon>Phoenicibacter</taxon>
    </lineage>
</organism>
<name>A0AA43RLF0_9ACTN</name>
<reference evidence="11" key="1">
    <citation type="submission" date="2023-07" db="EMBL/GenBank/DDBJ databases">
        <title>Between Cages and Wild: Unraveling the Impact of Captivity on Animal Microbiomes and Antimicrobial Resistance.</title>
        <authorList>
            <person name="Schmartz G.P."/>
            <person name="Rehner J."/>
            <person name="Schuff M.J."/>
            <person name="Becker S.L."/>
            <person name="Kravczyk M."/>
            <person name="Gurevich A."/>
            <person name="Francke R."/>
            <person name="Mueller R."/>
            <person name="Keller V."/>
            <person name="Keller A."/>
        </authorList>
    </citation>
    <scope>NUCLEOTIDE SEQUENCE</scope>
    <source>
        <strain evidence="11">S12M_St_49</strain>
    </source>
</reference>
<protein>
    <recommendedName>
        <fullName evidence="10">ATP synthase gamma chain</fullName>
    </recommendedName>
    <alternativeName>
        <fullName evidence="10">ATP synthase F1 sector gamma subunit</fullName>
    </alternativeName>
    <alternativeName>
        <fullName evidence="10">F-ATPase gamma subunit</fullName>
    </alternativeName>
</protein>
<dbReference type="EMBL" id="JAUMVS010000397">
    <property type="protein sequence ID" value="MDO4842971.1"/>
    <property type="molecule type" value="Genomic_DNA"/>
</dbReference>
<dbReference type="CDD" id="cd12151">
    <property type="entry name" value="F1-ATPase_gamma"/>
    <property type="match status" value="1"/>
</dbReference>
<dbReference type="Gene3D" id="3.40.1380.10">
    <property type="match status" value="1"/>
</dbReference>
<dbReference type="NCBIfam" id="TIGR01146">
    <property type="entry name" value="ATPsyn_F1gamma"/>
    <property type="match status" value="1"/>
</dbReference>
<keyword evidence="6 10" id="KW-0406">Ion transport</keyword>
<keyword evidence="4 10" id="KW-0813">Transport</keyword>
<dbReference type="HAMAP" id="MF_00815">
    <property type="entry name" value="ATP_synth_gamma_bact"/>
    <property type="match status" value="1"/>
</dbReference>
<keyword evidence="5 10" id="KW-0375">Hydrogen ion transport</keyword>
<keyword evidence="9 10" id="KW-0066">ATP synthesis</keyword>